<reference evidence="1 2" key="1">
    <citation type="submission" date="2016-05" db="EMBL/GenBank/DDBJ databases">
        <title>Diversity and Homogeneity among Thermoacidophilic Verrucomicrobia Methanotrophs Linked with Geographical Origin.</title>
        <authorList>
            <person name="Erikstad H.-A."/>
            <person name="Smestad N.B."/>
            <person name="Ceballos R.M."/>
            <person name="Birkeland N.-K."/>
        </authorList>
    </citation>
    <scope>NUCLEOTIDE SEQUENCE [LARGE SCALE GENOMIC DNA]</scope>
    <source>
        <strain evidence="1 2">Phi</strain>
    </source>
</reference>
<gene>
    <name evidence="1" type="ORF">A7Q10_06595</name>
</gene>
<dbReference type="AlphaFoldDB" id="A0A4Y8PFJ4"/>
<sequence length="76" mass="9012">MKRVIHKAWNKQRNNKISAMDNSLSFKTLRKPVLKEEKEDPLNKIIKKSIQQIIPPVCLKENVIEAIKAFEDYTYR</sequence>
<name>A0A4Y8PFJ4_9BACT</name>
<comment type="caution">
    <text evidence="1">The sequence shown here is derived from an EMBL/GenBank/DDBJ whole genome shotgun (WGS) entry which is preliminary data.</text>
</comment>
<evidence type="ECO:0000313" key="2">
    <source>
        <dbReference type="Proteomes" id="UP000297713"/>
    </source>
</evidence>
<accession>A0A4Y8PFJ4</accession>
<keyword evidence="2" id="KW-1185">Reference proteome</keyword>
<evidence type="ECO:0000313" key="1">
    <source>
        <dbReference type="EMBL" id="TFE70721.1"/>
    </source>
</evidence>
<proteinExistence type="predicted"/>
<dbReference type="Proteomes" id="UP000297713">
    <property type="component" value="Unassembled WGS sequence"/>
</dbReference>
<dbReference type="EMBL" id="LXQC01000113">
    <property type="protein sequence ID" value="TFE70721.1"/>
    <property type="molecule type" value="Genomic_DNA"/>
</dbReference>
<protein>
    <submittedName>
        <fullName evidence="1">Uncharacterized protein</fullName>
    </submittedName>
</protein>
<organism evidence="1 2">
    <name type="scientific">Methylacidiphilum caldifontis</name>
    <dbReference type="NCBI Taxonomy" id="2795386"/>
    <lineage>
        <taxon>Bacteria</taxon>
        <taxon>Pseudomonadati</taxon>
        <taxon>Verrucomicrobiota</taxon>
        <taxon>Methylacidiphilae</taxon>
        <taxon>Methylacidiphilales</taxon>
        <taxon>Methylacidiphilaceae</taxon>
        <taxon>Methylacidiphilum (ex Ratnadevi et al. 2023)</taxon>
    </lineage>
</organism>